<accession>A0A4D9DJ44</accession>
<proteinExistence type="predicted"/>
<reference evidence="2 3" key="1">
    <citation type="submission" date="2019-04" db="EMBL/GenBank/DDBJ databases">
        <title>Draft genome of the big-headed turtle Platysternon megacephalum.</title>
        <authorList>
            <person name="Gong S."/>
        </authorList>
    </citation>
    <scope>NUCLEOTIDE SEQUENCE [LARGE SCALE GENOMIC DNA]</scope>
    <source>
        <strain evidence="2">DO16091913</strain>
        <tissue evidence="2">Muscle</tissue>
    </source>
</reference>
<protein>
    <submittedName>
        <fullName evidence="2">Sulfotransferase family cytosolic 2B member 1-like</fullName>
    </submittedName>
</protein>
<keyword evidence="2" id="KW-0808">Transferase</keyword>
<organism evidence="2 3">
    <name type="scientific">Platysternon megacephalum</name>
    <name type="common">big-headed turtle</name>
    <dbReference type="NCBI Taxonomy" id="55544"/>
    <lineage>
        <taxon>Eukaryota</taxon>
        <taxon>Metazoa</taxon>
        <taxon>Chordata</taxon>
        <taxon>Craniata</taxon>
        <taxon>Vertebrata</taxon>
        <taxon>Euteleostomi</taxon>
        <taxon>Archelosauria</taxon>
        <taxon>Testudinata</taxon>
        <taxon>Testudines</taxon>
        <taxon>Cryptodira</taxon>
        <taxon>Durocryptodira</taxon>
        <taxon>Testudinoidea</taxon>
        <taxon>Platysternidae</taxon>
        <taxon>Platysternon</taxon>
    </lineage>
</organism>
<dbReference type="Proteomes" id="UP000297703">
    <property type="component" value="Unassembled WGS sequence"/>
</dbReference>
<gene>
    <name evidence="2" type="ORF">DR999_PMT20661</name>
</gene>
<evidence type="ECO:0000313" key="2">
    <source>
        <dbReference type="EMBL" id="TFJ97495.1"/>
    </source>
</evidence>
<name>A0A4D9DJ44_9SAUR</name>
<feature type="compositionally biased region" description="Polar residues" evidence="1">
    <location>
        <begin position="85"/>
        <end position="97"/>
    </location>
</feature>
<evidence type="ECO:0000313" key="3">
    <source>
        <dbReference type="Proteomes" id="UP000297703"/>
    </source>
</evidence>
<keyword evidence="3" id="KW-1185">Reference proteome</keyword>
<dbReference type="GO" id="GO:0016740">
    <property type="term" value="F:transferase activity"/>
    <property type="evidence" value="ECO:0007669"/>
    <property type="project" value="UniProtKB-KW"/>
</dbReference>
<feature type="region of interest" description="Disordered" evidence="1">
    <location>
        <begin position="72"/>
        <end position="98"/>
    </location>
</feature>
<reference evidence="2 3" key="2">
    <citation type="submission" date="2019-04" db="EMBL/GenBank/DDBJ databases">
        <title>The genome sequence of big-headed turtle.</title>
        <authorList>
            <person name="Gong S."/>
        </authorList>
    </citation>
    <scope>NUCLEOTIDE SEQUENCE [LARGE SCALE GENOMIC DNA]</scope>
    <source>
        <strain evidence="2">DO16091913</strain>
        <tissue evidence="2">Muscle</tissue>
    </source>
</reference>
<evidence type="ECO:0000256" key="1">
    <source>
        <dbReference type="SAM" id="MobiDB-lite"/>
    </source>
</evidence>
<dbReference type="EMBL" id="QXTE01000487">
    <property type="protein sequence ID" value="TFJ97495.1"/>
    <property type="molecule type" value="Genomic_DNA"/>
</dbReference>
<sequence length="114" mass="13539">MWQKRDKKFKPQNLRPQSLCRDCPFPSHTVTFHLLFPKPLTCVVTKHEQIFGYGSILMRFLIDCTETPKIKKGIIPPPPHKHLTSQKQKTENPFSKQQNKRPWMMHFFAQSFMT</sequence>
<dbReference type="AlphaFoldDB" id="A0A4D9DJ44"/>
<comment type="caution">
    <text evidence="2">The sequence shown here is derived from an EMBL/GenBank/DDBJ whole genome shotgun (WGS) entry which is preliminary data.</text>
</comment>